<feature type="domain" description="GAG-pre-integrase" evidence="1">
    <location>
        <begin position="40"/>
        <end position="109"/>
    </location>
</feature>
<comment type="caution">
    <text evidence="2">The sequence shown here is derived from an EMBL/GenBank/DDBJ whole genome shotgun (WGS) entry which is preliminary data.</text>
</comment>
<accession>A0ABQ4Z1P6</accession>
<evidence type="ECO:0000313" key="2">
    <source>
        <dbReference type="EMBL" id="GJS84058.1"/>
    </source>
</evidence>
<dbReference type="Pfam" id="PF13976">
    <property type="entry name" value="gag_pre-integrs"/>
    <property type="match status" value="1"/>
</dbReference>
<protein>
    <submittedName>
        <fullName evidence="2">Retrovirus-related pol polyprotein from transposon TNT 1-94</fullName>
    </submittedName>
</protein>
<proteinExistence type="predicted"/>
<reference evidence="2" key="1">
    <citation type="journal article" date="2022" name="Int. J. Mol. Sci.">
        <title>Draft Genome of Tanacetum Coccineum: Genomic Comparison of Closely Related Tanacetum-Family Plants.</title>
        <authorList>
            <person name="Yamashiro T."/>
            <person name="Shiraishi A."/>
            <person name="Nakayama K."/>
            <person name="Satake H."/>
        </authorList>
    </citation>
    <scope>NUCLEOTIDE SEQUENCE</scope>
</reference>
<evidence type="ECO:0000313" key="3">
    <source>
        <dbReference type="Proteomes" id="UP001151760"/>
    </source>
</evidence>
<reference evidence="2" key="2">
    <citation type="submission" date="2022-01" db="EMBL/GenBank/DDBJ databases">
        <authorList>
            <person name="Yamashiro T."/>
            <person name="Shiraishi A."/>
            <person name="Satake H."/>
            <person name="Nakayama K."/>
        </authorList>
    </citation>
    <scope>NUCLEOTIDE SEQUENCE</scope>
</reference>
<name>A0ABQ4Z1P6_9ASTR</name>
<keyword evidence="3" id="KW-1185">Reference proteome</keyword>
<sequence>MALFTSLVAAKSGNLRATLVVAKSRNLEGEDLLSGSHDSNLYTISISDMAASSPVCLMSKATSTKSWLWHCRLSHLNFGTINHLTKQDVVDGIQKFKYDKDHLCPACEQ</sequence>
<gene>
    <name evidence="2" type="ORF">Tco_0750599</name>
</gene>
<organism evidence="2 3">
    <name type="scientific">Tanacetum coccineum</name>
    <dbReference type="NCBI Taxonomy" id="301880"/>
    <lineage>
        <taxon>Eukaryota</taxon>
        <taxon>Viridiplantae</taxon>
        <taxon>Streptophyta</taxon>
        <taxon>Embryophyta</taxon>
        <taxon>Tracheophyta</taxon>
        <taxon>Spermatophyta</taxon>
        <taxon>Magnoliopsida</taxon>
        <taxon>eudicotyledons</taxon>
        <taxon>Gunneridae</taxon>
        <taxon>Pentapetalae</taxon>
        <taxon>asterids</taxon>
        <taxon>campanulids</taxon>
        <taxon>Asterales</taxon>
        <taxon>Asteraceae</taxon>
        <taxon>Asteroideae</taxon>
        <taxon>Anthemideae</taxon>
        <taxon>Anthemidinae</taxon>
        <taxon>Tanacetum</taxon>
    </lineage>
</organism>
<dbReference type="InterPro" id="IPR025724">
    <property type="entry name" value="GAG-pre-integrase_dom"/>
</dbReference>
<dbReference type="Proteomes" id="UP001151760">
    <property type="component" value="Unassembled WGS sequence"/>
</dbReference>
<evidence type="ECO:0000259" key="1">
    <source>
        <dbReference type="Pfam" id="PF13976"/>
    </source>
</evidence>
<dbReference type="EMBL" id="BQNB010010946">
    <property type="protein sequence ID" value="GJS84058.1"/>
    <property type="molecule type" value="Genomic_DNA"/>
</dbReference>